<dbReference type="GO" id="GO:0000160">
    <property type="term" value="P:phosphorelay signal transduction system"/>
    <property type="evidence" value="ECO:0007669"/>
    <property type="project" value="InterPro"/>
</dbReference>
<organism evidence="4 5">
    <name type="scientific">Teretinema zuelzerae</name>
    <dbReference type="NCBI Taxonomy" id="156"/>
    <lineage>
        <taxon>Bacteria</taxon>
        <taxon>Pseudomonadati</taxon>
        <taxon>Spirochaetota</taxon>
        <taxon>Spirochaetia</taxon>
        <taxon>Spirochaetales</taxon>
        <taxon>Treponemataceae</taxon>
        <taxon>Teretinema</taxon>
    </lineage>
</organism>
<dbReference type="Pfam" id="PF00072">
    <property type="entry name" value="Response_reg"/>
    <property type="match status" value="1"/>
</dbReference>
<dbReference type="InterPro" id="IPR011006">
    <property type="entry name" value="CheY-like_superfamily"/>
</dbReference>
<dbReference type="EMBL" id="JAINWA010000001">
    <property type="protein sequence ID" value="MCD1653998.1"/>
    <property type="molecule type" value="Genomic_DNA"/>
</dbReference>
<evidence type="ECO:0000256" key="1">
    <source>
        <dbReference type="ARBA" id="ARBA00022553"/>
    </source>
</evidence>
<dbReference type="InterPro" id="IPR001789">
    <property type="entry name" value="Sig_transdc_resp-reg_receiver"/>
</dbReference>
<evidence type="ECO:0000256" key="2">
    <source>
        <dbReference type="PROSITE-ProRule" id="PRU00169"/>
    </source>
</evidence>
<comment type="caution">
    <text evidence="4">The sequence shown here is derived from an EMBL/GenBank/DDBJ whole genome shotgun (WGS) entry which is preliminary data.</text>
</comment>
<proteinExistence type="predicted"/>
<sequence>MSNYILFVDDEDKILLSLERELEDWLEERGLAFRSAGSANQALEILNADHDTCQAVVSDLKMPQRKGSELLLEIARRWPALGTIRLTGFSDMDEIKDCIKAGIVSFLQKPWNRDILRAELERVVALTRLRREHDEYFRRLETDFTWTRRLHHELLLNEKLPGDWGRIDIGTAFAGGTLDCGGDLILSFQAVDGALFLCFGSLSVTGVEGTFHGAKIRESLLLAGRGLDAGTGPDALLASLNETLCSDFPDLPENSLSLSAFRFSRGDDFFSCAHAGGEHFALVDSGRLAVHTLPSPVLGVRGGVIYPVKRYAFRSSTTLVLFSRLLYRTPSLEPLFVSALEGYAKGDSSTSAGSLLGGMLGSRTLPFDSTLALFRLS</sequence>
<dbReference type="Proteomes" id="UP001198163">
    <property type="component" value="Unassembled WGS sequence"/>
</dbReference>
<evidence type="ECO:0000313" key="4">
    <source>
        <dbReference type="EMBL" id="MCD1653998.1"/>
    </source>
</evidence>
<dbReference type="AlphaFoldDB" id="A0AAE3JI94"/>
<dbReference type="SUPFAM" id="SSF52172">
    <property type="entry name" value="CheY-like"/>
    <property type="match status" value="1"/>
</dbReference>
<dbReference type="SMART" id="SM00448">
    <property type="entry name" value="REC"/>
    <property type="match status" value="1"/>
</dbReference>
<name>A0AAE3JI94_9SPIR</name>
<feature type="modified residue" description="4-aspartylphosphate" evidence="2">
    <location>
        <position position="59"/>
    </location>
</feature>
<dbReference type="RefSeq" id="WP_230753735.1">
    <property type="nucleotide sequence ID" value="NZ_JAINWA010000001.1"/>
</dbReference>
<gene>
    <name evidence="4" type="ORF">K7J14_04705</name>
</gene>
<evidence type="ECO:0000313" key="5">
    <source>
        <dbReference type="Proteomes" id="UP001198163"/>
    </source>
</evidence>
<dbReference type="Gene3D" id="3.60.40.10">
    <property type="entry name" value="PPM-type phosphatase domain"/>
    <property type="match status" value="1"/>
</dbReference>
<dbReference type="InterPro" id="IPR050595">
    <property type="entry name" value="Bact_response_regulator"/>
</dbReference>
<dbReference type="PANTHER" id="PTHR44591:SF19">
    <property type="entry name" value="TWO-COMPONENT RESPONSE REGULATOR-RELATED"/>
    <property type="match status" value="1"/>
</dbReference>
<reference evidence="4" key="1">
    <citation type="submission" date="2021-08" db="EMBL/GenBank/DDBJ databases">
        <title>Comparative analyses of Brucepasteria parasyntrophica and Teretinema zuelzerae.</title>
        <authorList>
            <person name="Song Y."/>
            <person name="Brune A."/>
        </authorList>
    </citation>
    <scope>NUCLEOTIDE SEQUENCE</scope>
    <source>
        <strain evidence="4">DSM 1903</strain>
    </source>
</reference>
<keyword evidence="5" id="KW-1185">Reference proteome</keyword>
<dbReference type="PANTHER" id="PTHR44591">
    <property type="entry name" value="STRESS RESPONSE REGULATOR PROTEIN 1"/>
    <property type="match status" value="1"/>
</dbReference>
<dbReference type="PROSITE" id="PS50110">
    <property type="entry name" value="RESPONSE_REGULATORY"/>
    <property type="match status" value="1"/>
</dbReference>
<protein>
    <submittedName>
        <fullName evidence="4">Response regulator</fullName>
    </submittedName>
</protein>
<dbReference type="InterPro" id="IPR036457">
    <property type="entry name" value="PPM-type-like_dom_sf"/>
</dbReference>
<keyword evidence="1 2" id="KW-0597">Phosphoprotein</keyword>
<dbReference type="Gene3D" id="3.40.50.2300">
    <property type="match status" value="1"/>
</dbReference>
<feature type="domain" description="Response regulatory" evidence="3">
    <location>
        <begin position="4"/>
        <end position="124"/>
    </location>
</feature>
<accession>A0AAE3JI94</accession>
<evidence type="ECO:0000259" key="3">
    <source>
        <dbReference type="PROSITE" id="PS50110"/>
    </source>
</evidence>